<dbReference type="EMBL" id="JACHMY010000001">
    <property type="protein sequence ID" value="MBB5837179.1"/>
    <property type="molecule type" value="Genomic_DNA"/>
</dbReference>
<dbReference type="Pfam" id="PF04167">
    <property type="entry name" value="DUF402"/>
    <property type="match status" value="1"/>
</dbReference>
<evidence type="ECO:0000259" key="1">
    <source>
        <dbReference type="Pfam" id="PF04167"/>
    </source>
</evidence>
<dbReference type="Gene3D" id="2.40.380.10">
    <property type="entry name" value="FomD-like"/>
    <property type="match status" value="1"/>
</dbReference>
<dbReference type="AlphaFoldDB" id="A0A7W9MUW4"/>
<dbReference type="Proteomes" id="UP000549971">
    <property type="component" value="Unassembled WGS sequence"/>
</dbReference>
<evidence type="ECO:0000313" key="2">
    <source>
        <dbReference type="EMBL" id="MBB5837179.1"/>
    </source>
</evidence>
<name>A0A7W9MUW4_9ACTN</name>
<organism evidence="2 3">
    <name type="scientific">Kribbella italica</name>
    <dbReference type="NCBI Taxonomy" id="1540520"/>
    <lineage>
        <taxon>Bacteria</taxon>
        <taxon>Bacillati</taxon>
        <taxon>Actinomycetota</taxon>
        <taxon>Actinomycetes</taxon>
        <taxon>Propionibacteriales</taxon>
        <taxon>Kribbellaceae</taxon>
        <taxon>Kribbella</taxon>
    </lineage>
</organism>
<accession>A0A7W9MUW4</accession>
<reference evidence="2 3" key="1">
    <citation type="submission" date="2020-08" db="EMBL/GenBank/DDBJ databases">
        <title>Sequencing the genomes of 1000 actinobacteria strains.</title>
        <authorList>
            <person name="Klenk H.-P."/>
        </authorList>
    </citation>
    <scope>NUCLEOTIDE SEQUENCE [LARGE SCALE GENOMIC DNA]</scope>
    <source>
        <strain evidence="2 3">DSM 28967</strain>
    </source>
</reference>
<protein>
    <recommendedName>
        <fullName evidence="1">DUF402 domain-containing protein</fullName>
    </recommendedName>
</protein>
<feature type="domain" description="DUF402" evidence="1">
    <location>
        <begin position="46"/>
        <end position="136"/>
    </location>
</feature>
<dbReference type="RefSeq" id="WP_184796956.1">
    <property type="nucleotide sequence ID" value="NZ_JACHMY010000001.1"/>
</dbReference>
<dbReference type="InterPro" id="IPR035930">
    <property type="entry name" value="FomD-like_sf"/>
</dbReference>
<comment type="caution">
    <text evidence="2">The sequence shown here is derived from an EMBL/GenBank/DDBJ whole genome shotgun (WGS) entry which is preliminary data.</text>
</comment>
<sequence>MTLEEVTVLHRTGQWCPGVRTTNNAIAYDVPILPQYQAPGRPTTDRCFVLPDEGVQLTKPNTFTGSYEGGWYIDLIETEEPEPQRFVIHDLYVDLLIPPRAVRYDVLDLDEFAEALQIGAIDIATAVKVLRDTQLFIDRHLRTPNEAHPTAWPDFPPAALLPLLELPAFG</sequence>
<dbReference type="SUPFAM" id="SSF159234">
    <property type="entry name" value="FomD-like"/>
    <property type="match status" value="1"/>
</dbReference>
<dbReference type="InterPro" id="IPR007295">
    <property type="entry name" value="DUF402"/>
</dbReference>
<proteinExistence type="predicted"/>
<evidence type="ECO:0000313" key="3">
    <source>
        <dbReference type="Proteomes" id="UP000549971"/>
    </source>
</evidence>
<gene>
    <name evidence="2" type="ORF">HDA39_003913</name>
</gene>
<keyword evidence="3" id="KW-1185">Reference proteome</keyword>